<dbReference type="Proteomes" id="UP000754883">
    <property type="component" value="Unassembled WGS sequence"/>
</dbReference>
<organism evidence="1 2">
    <name type="scientific">Clonostachys byssicola</name>
    <dbReference type="NCBI Taxonomy" id="160290"/>
    <lineage>
        <taxon>Eukaryota</taxon>
        <taxon>Fungi</taxon>
        <taxon>Dikarya</taxon>
        <taxon>Ascomycota</taxon>
        <taxon>Pezizomycotina</taxon>
        <taxon>Sordariomycetes</taxon>
        <taxon>Hypocreomycetidae</taxon>
        <taxon>Hypocreales</taxon>
        <taxon>Bionectriaceae</taxon>
        <taxon>Clonostachys</taxon>
    </lineage>
</organism>
<dbReference type="AlphaFoldDB" id="A0A9N9UD13"/>
<comment type="caution">
    <text evidence="1">The sequence shown here is derived from an EMBL/GenBank/DDBJ whole genome shotgun (WGS) entry which is preliminary data.</text>
</comment>
<dbReference type="EMBL" id="CABFNO020001387">
    <property type="protein sequence ID" value="CAG9984327.1"/>
    <property type="molecule type" value="Genomic_DNA"/>
</dbReference>
<reference evidence="1 2" key="2">
    <citation type="submission" date="2021-10" db="EMBL/GenBank/DDBJ databases">
        <authorList>
            <person name="Piombo E."/>
        </authorList>
    </citation>
    <scope>NUCLEOTIDE SEQUENCE [LARGE SCALE GENOMIC DNA]</scope>
</reference>
<protein>
    <submittedName>
        <fullName evidence="1">Uncharacterized protein</fullName>
    </submittedName>
</protein>
<accession>A0A9N9UD13</accession>
<reference evidence="2" key="1">
    <citation type="submission" date="2019-06" db="EMBL/GenBank/DDBJ databases">
        <authorList>
            <person name="Broberg M."/>
        </authorList>
    </citation>
    <scope>NUCLEOTIDE SEQUENCE [LARGE SCALE GENOMIC DNA]</scope>
</reference>
<proteinExistence type="predicted"/>
<name>A0A9N9UD13_9HYPO</name>
<evidence type="ECO:0000313" key="1">
    <source>
        <dbReference type="EMBL" id="CAG9984327.1"/>
    </source>
</evidence>
<keyword evidence="2" id="KW-1185">Reference proteome</keyword>
<gene>
    <name evidence="1" type="ORF">CBYS24578_00012091</name>
</gene>
<evidence type="ECO:0000313" key="2">
    <source>
        <dbReference type="Proteomes" id="UP000754883"/>
    </source>
</evidence>
<sequence length="75" mass="8582">MHQMTAYRSGFQTCNKTMPRTNWSIRYPSNSDETVRLKSEIPAAIFIAKMSPQDSKVNSSIFKVKDDSPKLLIPF</sequence>